<name>A0A0F9E4A8_9ZZZZ</name>
<feature type="non-terminal residue" evidence="1">
    <location>
        <position position="1"/>
    </location>
</feature>
<dbReference type="AlphaFoldDB" id="A0A0F9E4A8"/>
<accession>A0A0F9E4A8</accession>
<sequence length="150" mass="16964">CAKSAEYARGGDKLYNFYRAAVIDNISPIEALRGMHLKHRTSILDMLDDLEQGKGHTQELWSEKLADSINYHFLLWALLAERYGWDMPPINIDKILQGDRKVCLVCLCDMFEVQGSVEGRETGIYICGVHGLPKGDINEVYDQRFTGVGL</sequence>
<dbReference type="EMBL" id="LAZR01026410">
    <property type="protein sequence ID" value="KKL68834.1"/>
    <property type="molecule type" value="Genomic_DNA"/>
</dbReference>
<gene>
    <name evidence="1" type="ORF">LCGC14_2121060</name>
</gene>
<organism evidence="1">
    <name type="scientific">marine sediment metagenome</name>
    <dbReference type="NCBI Taxonomy" id="412755"/>
    <lineage>
        <taxon>unclassified sequences</taxon>
        <taxon>metagenomes</taxon>
        <taxon>ecological metagenomes</taxon>
    </lineage>
</organism>
<protein>
    <submittedName>
        <fullName evidence="1">Uncharacterized protein</fullName>
    </submittedName>
</protein>
<comment type="caution">
    <text evidence="1">The sequence shown here is derived from an EMBL/GenBank/DDBJ whole genome shotgun (WGS) entry which is preliminary data.</text>
</comment>
<proteinExistence type="predicted"/>
<evidence type="ECO:0000313" key="1">
    <source>
        <dbReference type="EMBL" id="KKL68834.1"/>
    </source>
</evidence>
<reference evidence="1" key="1">
    <citation type="journal article" date="2015" name="Nature">
        <title>Complex archaea that bridge the gap between prokaryotes and eukaryotes.</title>
        <authorList>
            <person name="Spang A."/>
            <person name="Saw J.H."/>
            <person name="Jorgensen S.L."/>
            <person name="Zaremba-Niedzwiedzka K."/>
            <person name="Martijn J."/>
            <person name="Lind A.E."/>
            <person name="van Eijk R."/>
            <person name="Schleper C."/>
            <person name="Guy L."/>
            <person name="Ettema T.J."/>
        </authorList>
    </citation>
    <scope>NUCLEOTIDE SEQUENCE</scope>
</reference>